<proteinExistence type="predicted"/>
<keyword evidence="2" id="KW-1185">Reference proteome</keyword>
<dbReference type="RefSeq" id="WP_214297296.1">
    <property type="nucleotide sequence ID" value="NZ_JAHDYS010000005.1"/>
</dbReference>
<organism evidence="1 2">
    <name type="scientific">Pelotalea chapellei</name>
    <dbReference type="NCBI Taxonomy" id="44671"/>
    <lineage>
        <taxon>Bacteria</taxon>
        <taxon>Pseudomonadati</taxon>
        <taxon>Thermodesulfobacteriota</taxon>
        <taxon>Desulfuromonadia</taxon>
        <taxon>Geobacterales</taxon>
        <taxon>Geobacteraceae</taxon>
        <taxon>Pelotalea</taxon>
    </lineage>
</organism>
<dbReference type="Proteomes" id="UP000784128">
    <property type="component" value="Unassembled WGS sequence"/>
</dbReference>
<evidence type="ECO:0000313" key="1">
    <source>
        <dbReference type="EMBL" id="MBT1071512.1"/>
    </source>
</evidence>
<evidence type="ECO:0000313" key="2">
    <source>
        <dbReference type="Proteomes" id="UP000784128"/>
    </source>
</evidence>
<dbReference type="PANTHER" id="PTHR36849">
    <property type="entry name" value="CYTOPLASMIC PROTEIN-RELATED"/>
    <property type="match status" value="1"/>
</dbReference>
<reference evidence="1 2" key="1">
    <citation type="submission" date="2021-05" db="EMBL/GenBank/DDBJ databases">
        <title>The draft genome of Geobacter chapellei DSM 13688.</title>
        <authorList>
            <person name="Xu Z."/>
            <person name="Masuda Y."/>
            <person name="Itoh H."/>
            <person name="Senoo K."/>
        </authorList>
    </citation>
    <scope>NUCLEOTIDE SEQUENCE [LARGE SCALE GENOMIC DNA]</scope>
    <source>
        <strain evidence="1 2">DSM 13688</strain>
    </source>
</reference>
<dbReference type="EMBL" id="JAHDYS010000005">
    <property type="protein sequence ID" value="MBT1071512.1"/>
    <property type="molecule type" value="Genomic_DNA"/>
</dbReference>
<dbReference type="InterPro" id="IPR052552">
    <property type="entry name" value="YeaO-like"/>
</dbReference>
<dbReference type="PANTHER" id="PTHR36849:SF1">
    <property type="entry name" value="CYTOPLASMIC PROTEIN"/>
    <property type="match status" value="1"/>
</dbReference>
<sequence>MIQIKRVYDPPDDLDGTRFLVERLWPRGMKKESLKMDGWIKDVAPSDALRHWFGHEPAKWEEFQHRYTAELEEHSDFWEPLLAEARQRTVTLLYSAHDHEHNNALALKEFLEERLKRSTHTH</sequence>
<name>A0ABS5U774_9BACT</name>
<gene>
    <name evidence="1" type="ORF">KJB30_06945</name>
</gene>
<comment type="caution">
    <text evidence="1">The sequence shown here is derived from an EMBL/GenBank/DDBJ whole genome shotgun (WGS) entry which is preliminary data.</text>
</comment>
<protein>
    <submittedName>
        <fullName evidence="1">DUF488 domain-containing protein</fullName>
    </submittedName>
</protein>
<accession>A0ABS5U774</accession>
<dbReference type="Pfam" id="PF22752">
    <property type="entry name" value="DUF488-N3i"/>
    <property type="match status" value="1"/>
</dbReference>